<dbReference type="InterPro" id="IPR028098">
    <property type="entry name" value="Glyco_trans_4-like_N"/>
</dbReference>
<dbReference type="Proteomes" id="UP001241758">
    <property type="component" value="Unassembled WGS sequence"/>
</dbReference>
<dbReference type="EMBL" id="JASCTH010000020">
    <property type="protein sequence ID" value="MDI6102558.1"/>
    <property type="molecule type" value="Genomic_DNA"/>
</dbReference>
<dbReference type="InterPro" id="IPR001296">
    <property type="entry name" value="Glyco_trans_1"/>
</dbReference>
<evidence type="ECO:0000259" key="3">
    <source>
        <dbReference type="Pfam" id="PF00534"/>
    </source>
</evidence>
<feature type="domain" description="Glycosyl transferase family 1" evidence="3">
    <location>
        <begin position="202"/>
        <end position="360"/>
    </location>
</feature>
<organism evidence="5 6">
    <name type="scientific">Actinoplanes sandaracinus</name>
    <dbReference type="NCBI Taxonomy" id="3045177"/>
    <lineage>
        <taxon>Bacteria</taxon>
        <taxon>Bacillati</taxon>
        <taxon>Actinomycetota</taxon>
        <taxon>Actinomycetes</taxon>
        <taxon>Micromonosporales</taxon>
        <taxon>Micromonosporaceae</taxon>
        <taxon>Actinoplanes</taxon>
    </lineage>
</organism>
<gene>
    <name evidence="5" type="ORF">QLQ12_28450</name>
</gene>
<evidence type="ECO:0000256" key="2">
    <source>
        <dbReference type="ARBA" id="ARBA00022679"/>
    </source>
</evidence>
<dbReference type="Gene3D" id="3.40.50.2000">
    <property type="entry name" value="Glycogen Phosphorylase B"/>
    <property type="match status" value="2"/>
</dbReference>
<dbReference type="SUPFAM" id="SSF53756">
    <property type="entry name" value="UDP-Glycosyltransferase/glycogen phosphorylase"/>
    <property type="match status" value="1"/>
</dbReference>
<dbReference type="Pfam" id="PF13439">
    <property type="entry name" value="Glyco_transf_4"/>
    <property type="match status" value="1"/>
</dbReference>
<accession>A0ABT6WS38</accession>
<dbReference type="PANTHER" id="PTHR45947:SF14">
    <property type="entry name" value="SLL1723 PROTEIN"/>
    <property type="match status" value="1"/>
</dbReference>
<evidence type="ECO:0000259" key="4">
    <source>
        <dbReference type="Pfam" id="PF13439"/>
    </source>
</evidence>
<evidence type="ECO:0000256" key="1">
    <source>
        <dbReference type="ARBA" id="ARBA00022676"/>
    </source>
</evidence>
<evidence type="ECO:0000313" key="5">
    <source>
        <dbReference type="EMBL" id="MDI6102558.1"/>
    </source>
</evidence>
<sequence>MSPDPRPPSPAGSPPDRRVPRVAVWRSALLLGSETFIRAQGDALTRWAPAYVGATRVDSALSRSDDVIVFPDGPAGRREFLRLRLGGTSPRLRAVLGQVRPALVHAHFGGDGWLVSRTARQLGVPLIVTVHGHDVTRQPRSPGLHGLRYRRNLRAVFDRAALVIAVSRVIRERAEACGADPAKIRVHHTGVPVPAAPPMVPKRWDVTFVGRLVAKKGVDDLLTALARMDSPRPRALIIGDGPLLPRMRAHAESLGVDATFVGEQPPESVQRHLAESRMLAAPSKTAPDGDTEGLPTTILEAAALGLPVVATRHSGIPEAVLDGRTGLLTLEADPEALAGSLSRLLHDADLRRRLGAHGREHVAAHFDLHTQTLRLEDLYDEVAARSPARSPARRR</sequence>
<dbReference type="InterPro" id="IPR050194">
    <property type="entry name" value="Glycosyltransferase_grp1"/>
</dbReference>
<keyword evidence="6" id="KW-1185">Reference proteome</keyword>
<evidence type="ECO:0000313" key="6">
    <source>
        <dbReference type="Proteomes" id="UP001241758"/>
    </source>
</evidence>
<protein>
    <submittedName>
        <fullName evidence="5">Glycosyltransferase</fullName>
        <ecNumber evidence="5">2.4.-.-</ecNumber>
    </submittedName>
</protein>
<dbReference type="RefSeq" id="WP_282763616.1">
    <property type="nucleotide sequence ID" value="NZ_JASCTH010000020.1"/>
</dbReference>
<dbReference type="GO" id="GO:0016757">
    <property type="term" value="F:glycosyltransferase activity"/>
    <property type="evidence" value="ECO:0007669"/>
    <property type="project" value="UniProtKB-KW"/>
</dbReference>
<keyword evidence="1 5" id="KW-0328">Glycosyltransferase</keyword>
<proteinExistence type="predicted"/>
<reference evidence="5 6" key="1">
    <citation type="submission" date="2023-05" db="EMBL/GenBank/DDBJ databases">
        <title>Actinoplanes sp. NEAU-A12 genome sequencing.</title>
        <authorList>
            <person name="Wang Z.-S."/>
        </authorList>
    </citation>
    <scope>NUCLEOTIDE SEQUENCE [LARGE SCALE GENOMIC DNA]</scope>
    <source>
        <strain evidence="5 6">NEAU-A12</strain>
    </source>
</reference>
<dbReference type="EC" id="2.4.-.-" evidence="5"/>
<feature type="domain" description="Glycosyltransferase subfamily 4-like N-terminal" evidence="4">
    <location>
        <begin position="39"/>
        <end position="192"/>
    </location>
</feature>
<keyword evidence="2 5" id="KW-0808">Transferase</keyword>
<comment type="caution">
    <text evidence="5">The sequence shown here is derived from an EMBL/GenBank/DDBJ whole genome shotgun (WGS) entry which is preliminary data.</text>
</comment>
<name>A0ABT6WS38_9ACTN</name>
<dbReference type="PANTHER" id="PTHR45947">
    <property type="entry name" value="SULFOQUINOVOSYL TRANSFERASE SQD2"/>
    <property type="match status" value="1"/>
</dbReference>
<dbReference type="Pfam" id="PF00534">
    <property type="entry name" value="Glycos_transf_1"/>
    <property type="match status" value="1"/>
</dbReference>